<reference evidence="2 3" key="1">
    <citation type="submission" date="2022-12" db="EMBL/GenBank/DDBJ databases">
        <title>Chromosome-level genome of Tegillarca granosa.</title>
        <authorList>
            <person name="Kim J."/>
        </authorList>
    </citation>
    <scope>NUCLEOTIDE SEQUENCE [LARGE SCALE GENOMIC DNA]</scope>
    <source>
        <strain evidence="2">Teg-2019</strain>
        <tissue evidence="2">Adductor muscle</tissue>
    </source>
</reference>
<accession>A0ABQ9F573</accession>
<feature type="domain" description="Glycosyl hydrolase family 38 C-terminal" evidence="1">
    <location>
        <begin position="6"/>
        <end position="68"/>
    </location>
</feature>
<dbReference type="InterPro" id="IPR011682">
    <property type="entry name" value="Glyco_hydro_38_C"/>
</dbReference>
<name>A0ABQ9F573_TEGGR</name>
<organism evidence="2 3">
    <name type="scientific">Tegillarca granosa</name>
    <name type="common">Malaysian cockle</name>
    <name type="synonym">Anadara granosa</name>
    <dbReference type="NCBI Taxonomy" id="220873"/>
    <lineage>
        <taxon>Eukaryota</taxon>
        <taxon>Metazoa</taxon>
        <taxon>Spiralia</taxon>
        <taxon>Lophotrochozoa</taxon>
        <taxon>Mollusca</taxon>
        <taxon>Bivalvia</taxon>
        <taxon>Autobranchia</taxon>
        <taxon>Pteriomorphia</taxon>
        <taxon>Arcoida</taxon>
        <taxon>Arcoidea</taxon>
        <taxon>Arcidae</taxon>
        <taxon>Tegillarca</taxon>
    </lineage>
</organism>
<gene>
    <name evidence="2" type="ORF">KUTeg_009892</name>
</gene>
<dbReference type="InterPro" id="IPR050843">
    <property type="entry name" value="Glycosyl_Hydrlase_38"/>
</dbReference>
<dbReference type="Pfam" id="PF07748">
    <property type="entry name" value="Glyco_hydro_38C"/>
    <property type="match status" value="1"/>
</dbReference>
<dbReference type="EMBL" id="JARBDR010000440">
    <property type="protein sequence ID" value="KAJ8312519.1"/>
    <property type="molecule type" value="Genomic_DNA"/>
</dbReference>
<evidence type="ECO:0000259" key="1">
    <source>
        <dbReference type="Pfam" id="PF07748"/>
    </source>
</evidence>
<sequence>MSTCRDFRGKEVISRFNTDLNNRGVFFTDANGREILERRRDYRKTWRLNQTEPVAGNYYPINSRIFMKIHRRLLHDDSKGVGEPLNETGSDGEGLIVRAIN</sequence>
<protein>
    <recommendedName>
        <fullName evidence="1">Glycosyl hydrolase family 38 C-terminal domain-containing protein</fullName>
    </recommendedName>
</protein>
<evidence type="ECO:0000313" key="2">
    <source>
        <dbReference type="EMBL" id="KAJ8312519.1"/>
    </source>
</evidence>
<evidence type="ECO:0000313" key="3">
    <source>
        <dbReference type="Proteomes" id="UP001217089"/>
    </source>
</evidence>
<keyword evidence="3" id="KW-1185">Reference proteome</keyword>
<dbReference type="Proteomes" id="UP001217089">
    <property type="component" value="Unassembled WGS sequence"/>
</dbReference>
<dbReference type="PANTHER" id="PTHR11607:SF3">
    <property type="entry name" value="LYSOSOMAL ALPHA-MANNOSIDASE"/>
    <property type="match status" value="1"/>
</dbReference>
<dbReference type="PANTHER" id="PTHR11607">
    <property type="entry name" value="ALPHA-MANNOSIDASE"/>
    <property type="match status" value="1"/>
</dbReference>
<comment type="caution">
    <text evidence="2">The sequence shown here is derived from an EMBL/GenBank/DDBJ whole genome shotgun (WGS) entry which is preliminary data.</text>
</comment>
<dbReference type="InterPro" id="IPR011013">
    <property type="entry name" value="Gal_mutarotase_sf_dom"/>
</dbReference>
<proteinExistence type="predicted"/>
<dbReference type="Gene3D" id="2.70.98.30">
    <property type="entry name" value="Golgi alpha-mannosidase II, domain 4"/>
    <property type="match status" value="2"/>
</dbReference>
<dbReference type="SUPFAM" id="SSF74650">
    <property type="entry name" value="Galactose mutarotase-like"/>
    <property type="match status" value="1"/>
</dbReference>